<dbReference type="RefSeq" id="YP_009209735.1">
    <property type="nucleotide sequence ID" value="NC_028924.1"/>
</dbReference>
<dbReference type="KEGG" id="vg:26636154"/>
<accession>A0A0F7IJM5</accession>
<reference evidence="1 2" key="1">
    <citation type="journal article" date="2015" name="Stand. Genomic Sci.">
        <title>Complete genome sequences of bacteriophages P12002L and P12002S, two lytic phages that infect a marine Polaribacter strain.</title>
        <authorList>
            <person name="Kang I."/>
            <person name="Jang H."/>
            <person name="Cho J.-C."/>
        </authorList>
    </citation>
    <scope>NUCLEOTIDE SEQUENCE [LARGE SCALE GENOMIC DNA]</scope>
</reference>
<dbReference type="Proteomes" id="UP000204415">
    <property type="component" value="Segment"/>
</dbReference>
<proteinExistence type="predicted"/>
<dbReference type="GeneID" id="26636154"/>
<evidence type="ECO:0000313" key="1">
    <source>
        <dbReference type="EMBL" id="AKG94249.1"/>
    </source>
</evidence>
<protein>
    <submittedName>
        <fullName evidence="1">Uncharacterized protein</fullName>
    </submittedName>
</protein>
<dbReference type="EMBL" id="KR136259">
    <property type="protein sequence ID" value="AKG94249.1"/>
    <property type="molecule type" value="Genomic_DNA"/>
</dbReference>
<dbReference type="OrthoDB" id="36648at10239"/>
<sequence length="56" mass="6711">MKTKKQVVKKLTELIKNFGYWSNEVYDFNNDLKNTKFSSKLTEINELAKYNLKYNS</sequence>
<gene>
    <name evidence="1" type="ORF">P12002L_0075</name>
</gene>
<name>A0A0F7IJM5_9CAUD</name>
<organism evidence="1 2">
    <name type="scientific">Polaribacter phage P12002L</name>
    <dbReference type="NCBI Taxonomy" id="1647386"/>
    <lineage>
        <taxon>Viruses</taxon>
        <taxon>Duplodnaviria</taxon>
        <taxon>Heunggongvirae</taxon>
        <taxon>Uroviricota</taxon>
        <taxon>Caudoviricetes</taxon>
        <taxon>Incheonvirus</taxon>
        <taxon>Incheonvirus P12002L</taxon>
    </lineage>
</organism>
<keyword evidence="2" id="KW-1185">Reference proteome</keyword>
<evidence type="ECO:0000313" key="2">
    <source>
        <dbReference type="Proteomes" id="UP000204415"/>
    </source>
</evidence>